<dbReference type="Proteomes" id="UP000019140">
    <property type="component" value="Unassembled WGS sequence"/>
</dbReference>
<dbReference type="EMBL" id="AZHX01000576">
    <property type="protein sequence ID" value="ETX06898.1"/>
    <property type="molecule type" value="Genomic_DNA"/>
</dbReference>
<protein>
    <submittedName>
        <fullName evidence="1">Uncharacterized protein</fullName>
    </submittedName>
</protein>
<sequence>MRATRKQDGHLEEGDTDYGLHELLGFYYAVEH</sequence>
<keyword evidence="2" id="KW-1185">Reference proteome</keyword>
<accession>W4M9L9</accession>
<evidence type="ECO:0000313" key="2">
    <source>
        <dbReference type="Proteomes" id="UP000019140"/>
    </source>
</evidence>
<proteinExistence type="predicted"/>
<name>W4M9L9_9BACT</name>
<organism evidence="1 2">
    <name type="scientific">Candidatus Entotheonella gemina</name>
    <dbReference type="NCBI Taxonomy" id="1429439"/>
    <lineage>
        <taxon>Bacteria</taxon>
        <taxon>Pseudomonadati</taxon>
        <taxon>Nitrospinota/Tectimicrobiota group</taxon>
        <taxon>Candidatus Tectimicrobiota</taxon>
        <taxon>Candidatus Entotheonellia</taxon>
        <taxon>Candidatus Entotheonellales</taxon>
        <taxon>Candidatus Entotheonellaceae</taxon>
        <taxon>Candidatus Entotheonella</taxon>
    </lineage>
</organism>
<reference evidence="1 2" key="1">
    <citation type="journal article" date="2014" name="Nature">
        <title>An environmental bacterial taxon with a large and distinct metabolic repertoire.</title>
        <authorList>
            <person name="Wilson M.C."/>
            <person name="Mori T."/>
            <person name="Ruckert C."/>
            <person name="Uria A.R."/>
            <person name="Helf M.J."/>
            <person name="Takada K."/>
            <person name="Gernert C."/>
            <person name="Steffens U.A."/>
            <person name="Heycke N."/>
            <person name="Schmitt S."/>
            <person name="Rinke C."/>
            <person name="Helfrich E.J."/>
            <person name="Brachmann A.O."/>
            <person name="Gurgui C."/>
            <person name="Wakimoto T."/>
            <person name="Kracht M."/>
            <person name="Crusemann M."/>
            <person name="Hentschel U."/>
            <person name="Abe I."/>
            <person name="Matsunaga S."/>
            <person name="Kalinowski J."/>
            <person name="Takeyama H."/>
            <person name="Piel J."/>
        </authorList>
    </citation>
    <scope>NUCLEOTIDE SEQUENCE [LARGE SCALE GENOMIC DNA]</scope>
    <source>
        <strain evidence="2">TSY2</strain>
    </source>
</reference>
<dbReference type="HOGENOM" id="CLU_3388635_0_0_7"/>
<comment type="caution">
    <text evidence="1">The sequence shown here is derived from an EMBL/GenBank/DDBJ whole genome shotgun (WGS) entry which is preliminary data.</text>
</comment>
<dbReference type="AlphaFoldDB" id="W4M9L9"/>
<evidence type="ECO:0000313" key="1">
    <source>
        <dbReference type="EMBL" id="ETX06898.1"/>
    </source>
</evidence>
<gene>
    <name evidence="1" type="ORF">ETSY2_14360</name>
</gene>